<dbReference type="PANTHER" id="PTHR13129">
    <property type="entry name" value="VPRBP PROTEIN-RELATED"/>
    <property type="match status" value="1"/>
</dbReference>
<dbReference type="PANTHER" id="PTHR13129:SF4">
    <property type="entry name" value="DDB1- AND CUL4-ASSOCIATED FACTOR 1"/>
    <property type="match status" value="1"/>
</dbReference>
<keyword evidence="4" id="KW-1185">Reference proteome</keyword>
<name>A0AAD6ALW7_9TELE</name>
<keyword evidence="2" id="KW-0539">Nucleus</keyword>
<dbReference type="Pfam" id="PF00400">
    <property type="entry name" value="WD40"/>
    <property type="match status" value="1"/>
</dbReference>
<dbReference type="Gene3D" id="2.130.10.10">
    <property type="entry name" value="YVTN repeat-like/Quinoprotein amine dehydrogenase"/>
    <property type="match status" value="2"/>
</dbReference>
<evidence type="ECO:0000256" key="1">
    <source>
        <dbReference type="ARBA" id="ARBA00004123"/>
    </source>
</evidence>
<dbReference type="GO" id="GO:0080008">
    <property type="term" value="C:Cul4-RING E3 ubiquitin ligase complex"/>
    <property type="evidence" value="ECO:0007669"/>
    <property type="project" value="TreeGrafter"/>
</dbReference>
<reference evidence="3" key="1">
    <citation type="submission" date="2022-11" db="EMBL/GenBank/DDBJ databases">
        <title>Chromosome-level genome of Pogonophryne albipinna.</title>
        <authorList>
            <person name="Jo E."/>
        </authorList>
    </citation>
    <scope>NUCLEOTIDE SEQUENCE</scope>
    <source>
        <strain evidence="3">SGF0006</strain>
        <tissue evidence="3">Muscle</tissue>
    </source>
</reference>
<dbReference type="EMBL" id="JAPTMU010000019">
    <property type="protein sequence ID" value="KAJ4927174.1"/>
    <property type="molecule type" value="Genomic_DNA"/>
</dbReference>
<proteinExistence type="predicted"/>
<dbReference type="GO" id="GO:0016567">
    <property type="term" value="P:protein ubiquitination"/>
    <property type="evidence" value="ECO:0007669"/>
    <property type="project" value="InterPro"/>
</dbReference>
<comment type="subcellular location">
    <subcellularLocation>
        <location evidence="1">Nucleus</location>
    </subcellularLocation>
</comment>
<dbReference type="GO" id="GO:0030331">
    <property type="term" value="F:nuclear estrogen receptor binding"/>
    <property type="evidence" value="ECO:0007669"/>
    <property type="project" value="TreeGrafter"/>
</dbReference>
<evidence type="ECO:0000256" key="2">
    <source>
        <dbReference type="ARBA" id="ARBA00023242"/>
    </source>
</evidence>
<dbReference type="GO" id="GO:1990244">
    <property type="term" value="F:histone H2AT120 kinase activity"/>
    <property type="evidence" value="ECO:0007669"/>
    <property type="project" value="TreeGrafter"/>
</dbReference>
<gene>
    <name evidence="3" type="ORF">JOQ06_014910</name>
</gene>
<dbReference type="InterPro" id="IPR033270">
    <property type="entry name" value="VPRBP/DCAF1"/>
</dbReference>
<dbReference type="Proteomes" id="UP001219934">
    <property type="component" value="Unassembled WGS sequence"/>
</dbReference>
<comment type="caution">
    <text evidence="3">The sequence shown here is derived from an EMBL/GenBank/DDBJ whole genome shotgun (WGS) entry which is preliminary data.</text>
</comment>
<accession>A0AAD6ALW7</accession>
<evidence type="ECO:0000313" key="4">
    <source>
        <dbReference type="Proteomes" id="UP001219934"/>
    </source>
</evidence>
<organism evidence="3 4">
    <name type="scientific">Pogonophryne albipinna</name>
    <dbReference type="NCBI Taxonomy" id="1090488"/>
    <lineage>
        <taxon>Eukaryota</taxon>
        <taxon>Metazoa</taxon>
        <taxon>Chordata</taxon>
        <taxon>Craniata</taxon>
        <taxon>Vertebrata</taxon>
        <taxon>Euteleostomi</taxon>
        <taxon>Actinopterygii</taxon>
        <taxon>Neopterygii</taxon>
        <taxon>Teleostei</taxon>
        <taxon>Neoteleostei</taxon>
        <taxon>Acanthomorphata</taxon>
        <taxon>Eupercaria</taxon>
        <taxon>Perciformes</taxon>
        <taxon>Notothenioidei</taxon>
        <taxon>Pogonophryne</taxon>
    </lineage>
</organism>
<sequence length="263" mass="29408">MKMQPPLAPPSPPSLDSIITEFLREQHARCINPVTTCPPFSLFTPHRCPEPTQRRMAKPNFSARLGGRGLYPRHGGVDRGGLDRHLIFSRFRPMSVFHEGDGDESGFTCCAFSARERFLMLGTCSGHLKFYNVFSGEEEANYTCHTSAITHLEPSRDGKLLLTSASWSDRVIGTKDQVAHIYDIQTGVKTLTLNDPSLANNYKRNCATFNPSDDLVLNDGVLWDVRNSRAIHKFDKFNMNISGDFHPNGLEVIINTEIVSSHS</sequence>
<dbReference type="GO" id="GO:0005634">
    <property type="term" value="C:nucleus"/>
    <property type="evidence" value="ECO:0007669"/>
    <property type="project" value="UniProtKB-SubCell"/>
</dbReference>
<dbReference type="InterPro" id="IPR036322">
    <property type="entry name" value="WD40_repeat_dom_sf"/>
</dbReference>
<dbReference type="AlphaFoldDB" id="A0AAD6ALW7"/>
<evidence type="ECO:0000313" key="3">
    <source>
        <dbReference type="EMBL" id="KAJ4927174.1"/>
    </source>
</evidence>
<protein>
    <submittedName>
        <fullName evidence="3">Uncharacterized protein</fullName>
    </submittedName>
</protein>
<dbReference type="SUPFAM" id="SSF50978">
    <property type="entry name" value="WD40 repeat-like"/>
    <property type="match status" value="1"/>
</dbReference>
<dbReference type="InterPro" id="IPR001680">
    <property type="entry name" value="WD40_rpt"/>
</dbReference>
<dbReference type="InterPro" id="IPR015943">
    <property type="entry name" value="WD40/YVTN_repeat-like_dom_sf"/>
</dbReference>